<dbReference type="KEGG" id="mik:FOE78_00515"/>
<feature type="domain" description="WsaF C-terminal" evidence="1">
    <location>
        <begin position="256"/>
        <end position="376"/>
    </location>
</feature>
<dbReference type="RefSeq" id="WP_143984586.1">
    <property type="nucleotide sequence ID" value="NZ_CP041692.1"/>
</dbReference>
<gene>
    <name evidence="2" type="ORF">FOE78_00515</name>
</gene>
<keyword evidence="3" id="KW-1185">Reference proteome</keyword>
<dbReference type="Gene3D" id="3.40.50.11090">
    <property type="match status" value="1"/>
</dbReference>
<name>A0A516PTU1_9ACTN</name>
<reference evidence="2 3" key="1">
    <citation type="submission" date="2019-07" db="EMBL/GenBank/DDBJ databases">
        <title>Microlunatus dokdonensis sp. nov. isolated from the rhizospheric soil of the wild plant Elymus tsukushiensis.</title>
        <authorList>
            <person name="Ghim S.-Y."/>
            <person name="Hwang Y.-J."/>
            <person name="Son J.-S."/>
            <person name="Shin J.-H."/>
        </authorList>
    </citation>
    <scope>NUCLEOTIDE SEQUENCE [LARGE SCALE GENOMIC DNA]</scope>
    <source>
        <strain evidence="2 3">KUDC0627</strain>
    </source>
</reference>
<dbReference type="OrthoDB" id="7615426at2"/>
<dbReference type="GO" id="GO:0016740">
    <property type="term" value="F:transferase activity"/>
    <property type="evidence" value="ECO:0007669"/>
    <property type="project" value="UniProtKB-KW"/>
</dbReference>
<organism evidence="2 3">
    <name type="scientific">Microlunatus elymi</name>
    <dbReference type="NCBI Taxonomy" id="2596828"/>
    <lineage>
        <taxon>Bacteria</taxon>
        <taxon>Bacillati</taxon>
        <taxon>Actinomycetota</taxon>
        <taxon>Actinomycetes</taxon>
        <taxon>Propionibacteriales</taxon>
        <taxon>Propionibacteriaceae</taxon>
        <taxon>Microlunatus</taxon>
    </lineage>
</organism>
<accession>A0A516PTU1</accession>
<dbReference type="SUPFAM" id="SSF53756">
    <property type="entry name" value="UDP-Glycosyltransferase/glycogen phosphorylase"/>
    <property type="match status" value="1"/>
</dbReference>
<keyword evidence="2" id="KW-0808">Transferase</keyword>
<evidence type="ECO:0000313" key="3">
    <source>
        <dbReference type="Proteomes" id="UP000319263"/>
    </source>
</evidence>
<dbReference type="Proteomes" id="UP000319263">
    <property type="component" value="Chromosome"/>
</dbReference>
<protein>
    <submittedName>
        <fullName evidence="2">Glycosyltransferase family 4 protein</fullName>
    </submittedName>
</protein>
<evidence type="ECO:0000259" key="1">
    <source>
        <dbReference type="Pfam" id="PF22772"/>
    </source>
</evidence>
<dbReference type="InterPro" id="IPR055050">
    <property type="entry name" value="WsaF_C"/>
</dbReference>
<dbReference type="Gene3D" id="3.40.50.2000">
    <property type="entry name" value="Glycogen Phosphorylase B"/>
    <property type="match status" value="1"/>
</dbReference>
<dbReference type="EMBL" id="CP041692">
    <property type="protein sequence ID" value="QDP94597.1"/>
    <property type="molecule type" value="Genomic_DNA"/>
</dbReference>
<evidence type="ECO:0000313" key="2">
    <source>
        <dbReference type="EMBL" id="QDP94597.1"/>
    </source>
</evidence>
<sequence length="434" mass="47883">MELMIMITKAAEMTRRVARVWRAGGREELMARASLRLGRWMSDRYAWPERQFLLRPEDITNSAAVPRNVSASRLDRNHEPLRVGVVCFPPAQGSGGHTTLFRMIKTLQSRGHECVLYLYDRDTEDVTRHVDVIRRGWPWMDVPIRSARPRIDGIDAVLASSWETAHVVACRADRAIERYYFVQDYEPYFYPQGFLHALAEDSYRFGFKIIALGDMPAACIEAQLGVETRATVPFGCDTDTYCLLDGTDRRAVRSGVVFYAKTGADRRGYWLARRALHLFHQSHPEQAIHVVGDQVTGWSIPLTQHGSVSPRALNELYNQTIAGVSLSFTNISLVAEEMLAAGTIPVINDSPLARLGLADDGAIWAPATPDGIAAGLTEAVGGPDRSVQAAQAARTRGCSWGETGSQLAGVIEEDFGVAVSTLRAGHRTRATSAS</sequence>
<proteinExistence type="predicted"/>
<dbReference type="Pfam" id="PF22772">
    <property type="entry name" value="WsaF_C"/>
    <property type="match status" value="1"/>
</dbReference>
<dbReference type="AlphaFoldDB" id="A0A516PTU1"/>